<sequence length="457" mass="51909">MIHNGFLLERLNSPPYSELVYPSAVTLQLVFCDCHECDCIDKSEDEEIPKKYAEAFKRMLPNVHTVLIESKPNFNVMDDRVGSAYEMLPGILAGTQSSMFSMFDSGFVEFVEPGAFNTLTHLAFGGDIDDDRIVSLVHENAQTLQILEMMHILNGDVAELLQSSDGGEQVFPVLRKLHLRRQPEGQTPRRVESTETAVFPSLKWLCIDMEYPFVDDTFFRGNAESLEYLEMQIDQPCLDVLADTGVFSDKRRQKLEHLLLHPAQSNGADVVLPELHIPTFLNGMAQRPYRLCIEGFDVREELMRSLCQTPSVKNLRVVNMFSTKFTLSEVVAVLGQLPLVSELGLQHAAGLGADFDGIAIEDLPLYVREKYSHLAPYLWSLNQKYNDEQLGVETFAIRAMLMMALCPNLTRVIAPKSIKTEYHEVVRREMAKPHFEEYADRMEVLFKTEPTKPLRIV</sequence>
<dbReference type="OrthoDB" id="5529877at2759"/>
<protein>
    <submittedName>
        <fullName evidence="1">Uncharacterized protein</fullName>
    </submittedName>
</protein>
<proteinExistence type="predicted"/>
<organism evidence="1 2">
    <name type="scientific">Coemansia erecta</name>
    <dbReference type="NCBI Taxonomy" id="147472"/>
    <lineage>
        <taxon>Eukaryota</taxon>
        <taxon>Fungi</taxon>
        <taxon>Fungi incertae sedis</taxon>
        <taxon>Zoopagomycota</taxon>
        <taxon>Kickxellomycotina</taxon>
        <taxon>Kickxellomycetes</taxon>
        <taxon>Kickxellales</taxon>
        <taxon>Kickxellaceae</taxon>
        <taxon>Coemansia</taxon>
    </lineage>
</organism>
<name>A0A9W8CPK1_9FUNG</name>
<dbReference type="AlphaFoldDB" id="A0A9W8CPK1"/>
<dbReference type="Proteomes" id="UP001149813">
    <property type="component" value="Unassembled WGS sequence"/>
</dbReference>
<accession>A0A9W8CPK1</accession>
<gene>
    <name evidence="1" type="ORF">LPJ53_006004</name>
</gene>
<dbReference type="EMBL" id="JANBOJ010000461">
    <property type="protein sequence ID" value="KAJ1719188.1"/>
    <property type="molecule type" value="Genomic_DNA"/>
</dbReference>
<evidence type="ECO:0000313" key="2">
    <source>
        <dbReference type="Proteomes" id="UP001149813"/>
    </source>
</evidence>
<comment type="caution">
    <text evidence="1">The sequence shown here is derived from an EMBL/GenBank/DDBJ whole genome shotgun (WGS) entry which is preliminary data.</text>
</comment>
<evidence type="ECO:0000313" key="1">
    <source>
        <dbReference type="EMBL" id="KAJ1719188.1"/>
    </source>
</evidence>
<keyword evidence="2" id="KW-1185">Reference proteome</keyword>
<reference evidence="1" key="1">
    <citation type="submission" date="2022-07" db="EMBL/GenBank/DDBJ databases">
        <title>Phylogenomic reconstructions and comparative analyses of Kickxellomycotina fungi.</title>
        <authorList>
            <person name="Reynolds N.K."/>
            <person name="Stajich J.E."/>
            <person name="Barry K."/>
            <person name="Grigoriev I.V."/>
            <person name="Crous P."/>
            <person name="Smith M.E."/>
        </authorList>
    </citation>
    <scope>NUCLEOTIDE SEQUENCE</scope>
    <source>
        <strain evidence="1">NBRC 32514</strain>
    </source>
</reference>